<evidence type="ECO:0000313" key="1">
    <source>
        <dbReference type="EMBL" id="QPG06925.1"/>
    </source>
</evidence>
<organism evidence="1 2">
    <name type="scientific">Salinimonas marina</name>
    <dbReference type="NCBI Taxonomy" id="2785918"/>
    <lineage>
        <taxon>Bacteria</taxon>
        <taxon>Pseudomonadati</taxon>
        <taxon>Pseudomonadota</taxon>
        <taxon>Gammaproteobacteria</taxon>
        <taxon>Alteromonadales</taxon>
        <taxon>Alteromonadaceae</taxon>
        <taxon>Alteromonas/Salinimonas group</taxon>
        <taxon>Salinimonas</taxon>
    </lineage>
</organism>
<dbReference type="RefSeq" id="WP_195811997.1">
    <property type="nucleotide sequence ID" value="NZ_CP064795.1"/>
</dbReference>
<gene>
    <name evidence="1" type="ORF">IT774_07425</name>
</gene>
<dbReference type="EMBL" id="CP064795">
    <property type="protein sequence ID" value="QPG06925.1"/>
    <property type="molecule type" value="Genomic_DNA"/>
</dbReference>
<dbReference type="Proteomes" id="UP000595095">
    <property type="component" value="Chromosome"/>
</dbReference>
<reference evidence="1 2" key="1">
    <citation type="submission" date="2020-11" db="EMBL/GenBank/DDBJ databases">
        <title>Complete genome sequence for Salinimonas sp. strain G2-b.</title>
        <authorList>
            <person name="Park S.-J."/>
        </authorList>
    </citation>
    <scope>NUCLEOTIDE SEQUENCE [LARGE SCALE GENOMIC DNA]</scope>
    <source>
        <strain evidence="1 2">G2-b</strain>
    </source>
</reference>
<proteinExistence type="predicted"/>
<evidence type="ECO:0000313" key="2">
    <source>
        <dbReference type="Proteomes" id="UP000595095"/>
    </source>
</evidence>
<dbReference type="KEGG" id="smaa:IT774_07425"/>
<keyword evidence="2" id="KW-1185">Reference proteome</keyword>
<sequence length="151" mass="17148">MRLLSVVGAALLTVGCTSTPKYKTMDADTYTFFSTHMLRTEKCFVQNMISPTEYAQSKQNIGYSLNTWVYQPDRLEREYTTMYNSTSSMTPSACREVQGQIAEATLIINKDVNRQQANANAQSTQWEQLSEIMNQDKTTWCHKVGSTVMCN</sequence>
<accession>A0A7S9E0R8</accession>
<evidence type="ECO:0008006" key="3">
    <source>
        <dbReference type="Google" id="ProtNLM"/>
    </source>
</evidence>
<dbReference type="AlphaFoldDB" id="A0A7S9E0R8"/>
<dbReference type="PROSITE" id="PS51257">
    <property type="entry name" value="PROKAR_LIPOPROTEIN"/>
    <property type="match status" value="1"/>
</dbReference>
<protein>
    <recommendedName>
        <fullName evidence="3">Lipoprotein</fullName>
    </recommendedName>
</protein>
<name>A0A7S9E0R8_9ALTE</name>